<dbReference type="RefSeq" id="WP_350783645.1">
    <property type="nucleotide sequence ID" value="NZ_JBEPEK010000186.1"/>
</dbReference>
<comment type="caution">
    <text evidence="1">The sequence shown here is derived from an EMBL/GenBank/DDBJ whole genome shotgun (WGS) entry which is preliminary data.</text>
</comment>
<gene>
    <name evidence="1" type="ORF">ABT404_24430</name>
</gene>
<organism evidence="1 2">
    <name type="scientific">Streptomyces hyaluromycini</name>
    <dbReference type="NCBI Taxonomy" id="1377993"/>
    <lineage>
        <taxon>Bacteria</taxon>
        <taxon>Bacillati</taxon>
        <taxon>Actinomycetota</taxon>
        <taxon>Actinomycetes</taxon>
        <taxon>Kitasatosporales</taxon>
        <taxon>Streptomycetaceae</taxon>
        <taxon>Streptomyces</taxon>
    </lineage>
</organism>
<evidence type="ECO:0000313" key="2">
    <source>
        <dbReference type="Proteomes" id="UP001474181"/>
    </source>
</evidence>
<reference evidence="1 2" key="1">
    <citation type="submission" date="2024-06" db="EMBL/GenBank/DDBJ databases">
        <title>The Natural Products Discovery Center: Release of the First 8490 Sequenced Strains for Exploring Actinobacteria Biosynthetic Diversity.</title>
        <authorList>
            <person name="Kalkreuter E."/>
            <person name="Kautsar S.A."/>
            <person name="Yang D."/>
            <person name="Bader C.D."/>
            <person name="Teijaro C.N."/>
            <person name="Fluegel L."/>
            <person name="Davis C.M."/>
            <person name="Simpson J.R."/>
            <person name="Lauterbach L."/>
            <person name="Steele A.D."/>
            <person name="Gui C."/>
            <person name="Meng S."/>
            <person name="Li G."/>
            <person name="Viehrig K."/>
            <person name="Ye F."/>
            <person name="Su P."/>
            <person name="Kiefer A.F."/>
            <person name="Nichols A."/>
            <person name="Cepeda A.J."/>
            <person name="Yan W."/>
            <person name="Fan B."/>
            <person name="Jiang Y."/>
            <person name="Adhikari A."/>
            <person name="Zheng C.-J."/>
            <person name="Schuster L."/>
            <person name="Cowan T.M."/>
            <person name="Smanski M.J."/>
            <person name="Chevrette M.G."/>
            <person name="De Carvalho L.P.S."/>
            <person name="Shen B."/>
        </authorList>
    </citation>
    <scope>NUCLEOTIDE SEQUENCE [LARGE SCALE GENOMIC DNA]</scope>
    <source>
        <strain evidence="1 2">NPDC000234</strain>
    </source>
</reference>
<sequence length="58" mass="6081">MNPARAADTAPRPPATIAPAVVLALYATATNVPSRPNPRNIASWALQNDMLACRVAVL</sequence>
<name>A0ABV1X0P2_9ACTN</name>
<accession>A0ABV1X0P2</accession>
<proteinExistence type="predicted"/>
<keyword evidence="2" id="KW-1185">Reference proteome</keyword>
<evidence type="ECO:0000313" key="1">
    <source>
        <dbReference type="EMBL" id="MER7182588.1"/>
    </source>
</evidence>
<dbReference type="EMBL" id="JBEPEK010000186">
    <property type="protein sequence ID" value="MER7182588.1"/>
    <property type="molecule type" value="Genomic_DNA"/>
</dbReference>
<dbReference type="Proteomes" id="UP001474181">
    <property type="component" value="Unassembled WGS sequence"/>
</dbReference>
<protein>
    <submittedName>
        <fullName evidence="1">Uncharacterized protein</fullName>
    </submittedName>
</protein>